<proteinExistence type="predicted"/>
<name>A0A4V2K1T8_9APHY</name>
<reference evidence="1" key="1">
    <citation type="submission" date="2019-01" db="EMBL/GenBank/DDBJ databases">
        <title>Draft genome sequences of three monokaryotic isolates of the white-rot basidiomycete fungus Dichomitus squalens.</title>
        <authorList>
            <consortium name="DOE Joint Genome Institute"/>
            <person name="Lopez S.C."/>
            <person name="Andreopoulos B."/>
            <person name="Pangilinan J."/>
            <person name="Lipzen A."/>
            <person name="Riley R."/>
            <person name="Ahrendt S."/>
            <person name="Ng V."/>
            <person name="Barry K."/>
            <person name="Daum C."/>
            <person name="Grigoriev I.V."/>
            <person name="Hilden K.S."/>
            <person name="Makela M.R."/>
            <person name="de Vries R.P."/>
        </authorList>
    </citation>
    <scope>NUCLEOTIDE SEQUENCE [LARGE SCALE GENOMIC DNA]</scope>
    <source>
        <strain evidence="1">OM18370.1</strain>
    </source>
</reference>
<dbReference type="Proteomes" id="UP000292957">
    <property type="component" value="Unassembled WGS sequence"/>
</dbReference>
<accession>A0A4V2K1T8</accession>
<gene>
    <name evidence="1" type="ORF">BD311DRAFT_340817</name>
</gene>
<dbReference type="AlphaFoldDB" id="A0A4V2K1T8"/>
<evidence type="ECO:0000313" key="1">
    <source>
        <dbReference type="EMBL" id="TBU34053.1"/>
    </source>
</evidence>
<organism evidence="1">
    <name type="scientific">Dichomitus squalens</name>
    <dbReference type="NCBI Taxonomy" id="114155"/>
    <lineage>
        <taxon>Eukaryota</taxon>
        <taxon>Fungi</taxon>
        <taxon>Dikarya</taxon>
        <taxon>Basidiomycota</taxon>
        <taxon>Agaricomycotina</taxon>
        <taxon>Agaricomycetes</taxon>
        <taxon>Polyporales</taxon>
        <taxon>Polyporaceae</taxon>
        <taxon>Dichomitus</taxon>
    </lineage>
</organism>
<sequence>MPVFSHIITPPAPRRVARSAICSYRAASTFLSPCLLLLAVSKVSRGGTPIRIMQLQPSLQRTYICTHVYVYPRGRIASCSLVFVFGLTQPHNSSIIAFSFSRSPILRSWFISFFNFSSRWPVRLADGLV</sequence>
<dbReference type="EMBL" id="ML143389">
    <property type="protein sequence ID" value="TBU34053.1"/>
    <property type="molecule type" value="Genomic_DNA"/>
</dbReference>
<protein>
    <submittedName>
        <fullName evidence="1">Uncharacterized protein</fullName>
    </submittedName>
</protein>